<keyword evidence="2" id="KW-1185">Reference proteome</keyword>
<name>A0ABP3YBY6_9BACT</name>
<dbReference type="Pfam" id="PF03993">
    <property type="entry name" value="DUF349"/>
    <property type="match status" value="2"/>
</dbReference>
<dbReference type="EMBL" id="BAAAFI010000008">
    <property type="protein sequence ID" value="GAA0878941.1"/>
    <property type="molecule type" value="Genomic_DNA"/>
</dbReference>
<accession>A0ABP3YBY6</accession>
<protein>
    <recommendedName>
        <fullName evidence="3">DUF349 domain-containing protein</fullName>
    </recommendedName>
</protein>
<organism evidence="1 2">
    <name type="scientific">Algoriphagus jejuensis</name>
    <dbReference type="NCBI Taxonomy" id="419934"/>
    <lineage>
        <taxon>Bacteria</taxon>
        <taxon>Pseudomonadati</taxon>
        <taxon>Bacteroidota</taxon>
        <taxon>Cytophagia</taxon>
        <taxon>Cytophagales</taxon>
        <taxon>Cyclobacteriaceae</taxon>
        <taxon>Algoriphagus</taxon>
    </lineage>
</organism>
<evidence type="ECO:0008006" key="3">
    <source>
        <dbReference type="Google" id="ProtNLM"/>
    </source>
</evidence>
<sequence>MEHPYGYIRDSKVYLKGFLGRDDREIGEVKEDEASTISYFEARFEQIKDKVAKLKSDIEENQNKGSFLMKLIHLRDSLYETDALGDFLPLINTLNEQETFLNEIIQVNRSKNLEVKKALILEAEAMRDDTDWKPTAEFFKELKMRWIKTGPVEKEIHEELEAEFNDSIQTFFENRRHFYEGMALQAEENIKVYEALVLQARDAHDLPDAKMAFEISKRIQKEWKEAGKVPAEKRQPLWDEFSKLNNRIFSRYKRTLNPGPSMHPREVMRKIETMVDELKKMAHLPTGYGVTTRAKAIQEEWKKLPAHKPKEATLPSRSYQFFMDIIFEKAFLEKLAHGKHSGFDTMPLPEQNQIKSGILKDLLHRDQSELDTMQNNSENFRVQTPDFEMMMRKKLSGLKRKVDVKNYILKQLSPRV</sequence>
<dbReference type="Proteomes" id="UP001500469">
    <property type="component" value="Unassembled WGS sequence"/>
</dbReference>
<reference evidence="2" key="1">
    <citation type="journal article" date="2019" name="Int. J. Syst. Evol. Microbiol.">
        <title>The Global Catalogue of Microorganisms (GCM) 10K type strain sequencing project: providing services to taxonomists for standard genome sequencing and annotation.</title>
        <authorList>
            <consortium name="The Broad Institute Genomics Platform"/>
            <consortium name="The Broad Institute Genome Sequencing Center for Infectious Disease"/>
            <person name="Wu L."/>
            <person name="Ma J."/>
        </authorList>
    </citation>
    <scope>NUCLEOTIDE SEQUENCE [LARGE SCALE GENOMIC DNA]</scope>
    <source>
        <strain evidence="2">JCM 16112</strain>
    </source>
</reference>
<dbReference type="InterPro" id="IPR007139">
    <property type="entry name" value="DUF349"/>
</dbReference>
<gene>
    <name evidence="1" type="ORF">GCM10009119_19090</name>
</gene>
<proteinExistence type="predicted"/>
<comment type="caution">
    <text evidence="1">The sequence shown here is derived from an EMBL/GenBank/DDBJ whole genome shotgun (WGS) entry which is preliminary data.</text>
</comment>
<dbReference type="RefSeq" id="WP_343850825.1">
    <property type="nucleotide sequence ID" value="NZ_BAAAFI010000008.1"/>
</dbReference>
<evidence type="ECO:0000313" key="2">
    <source>
        <dbReference type="Proteomes" id="UP001500469"/>
    </source>
</evidence>
<evidence type="ECO:0000313" key="1">
    <source>
        <dbReference type="EMBL" id="GAA0878941.1"/>
    </source>
</evidence>